<comment type="subcellular location">
    <subcellularLocation>
        <location evidence="1">Membrane</location>
    </subcellularLocation>
</comment>
<dbReference type="Gene3D" id="3.30.1330.60">
    <property type="entry name" value="OmpA-like domain"/>
    <property type="match status" value="1"/>
</dbReference>
<evidence type="ECO:0000256" key="4">
    <source>
        <dbReference type="SAM" id="MobiDB-lite"/>
    </source>
</evidence>
<dbReference type="PROSITE" id="PS51257">
    <property type="entry name" value="PROKAR_LIPOPROTEIN"/>
    <property type="match status" value="1"/>
</dbReference>
<organism evidence="7 8">
    <name type="scientific">Candidatus Spyradosoma merdigallinarum</name>
    <dbReference type="NCBI Taxonomy" id="2840950"/>
    <lineage>
        <taxon>Bacteria</taxon>
        <taxon>Pseudomonadati</taxon>
        <taxon>Verrucomicrobiota</taxon>
        <taxon>Opitutia</taxon>
        <taxon>Opitutia incertae sedis</taxon>
        <taxon>Candidatus Spyradosoma</taxon>
    </lineage>
</organism>
<feature type="domain" description="OmpA-like" evidence="6">
    <location>
        <begin position="82"/>
        <end position="194"/>
    </location>
</feature>
<feature type="chain" id="PRO_5039730210" evidence="5">
    <location>
        <begin position="18"/>
        <end position="194"/>
    </location>
</feature>
<reference evidence="7" key="1">
    <citation type="submission" date="2020-10" db="EMBL/GenBank/DDBJ databases">
        <authorList>
            <person name="Gilroy R."/>
        </authorList>
    </citation>
    <scope>NUCLEOTIDE SEQUENCE</scope>
    <source>
        <strain evidence="7">10669</strain>
    </source>
</reference>
<gene>
    <name evidence="7" type="ORF">IAC75_05590</name>
</gene>
<evidence type="ECO:0000256" key="1">
    <source>
        <dbReference type="ARBA" id="ARBA00004370"/>
    </source>
</evidence>
<accession>A0A9D1T1Y0</accession>
<dbReference type="SUPFAM" id="SSF103088">
    <property type="entry name" value="OmpA-like"/>
    <property type="match status" value="1"/>
</dbReference>
<keyword evidence="2 3" id="KW-0472">Membrane</keyword>
<feature type="region of interest" description="Disordered" evidence="4">
    <location>
        <begin position="27"/>
        <end position="46"/>
    </location>
</feature>
<evidence type="ECO:0000256" key="5">
    <source>
        <dbReference type="SAM" id="SignalP"/>
    </source>
</evidence>
<feature type="signal peptide" evidence="5">
    <location>
        <begin position="1"/>
        <end position="17"/>
    </location>
</feature>
<dbReference type="AlphaFoldDB" id="A0A9D1T1Y0"/>
<proteinExistence type="predicted"/>
<evidence type="ECO:0000256" key="3">
    <source>
        <dbReference type="PROSITE-ProRule" id="PRU00473"/>
    </source>
</evidence>
<dbReference type="GO" id="GO:0016020">
    <property type="term" value="C:membrane"/>
    <property type="evidence" value="ECO:0007669"/>
    <property type="project" value="UniProtKB-SubCell"/>
</dbReference>
<evidence type="ECO:0000256" key="2">
    <source>
        <dbReference type="ARBA" id="ARBA00023136"/>
    </source>
</evidence>
<sequence length="194" mass="20645">MNLTKIALLSAAALVFAGCGPKNLPSQWSAAPRTGTASSASVQNDMETLPYEEDSLTLTGEDQRDAAATPEGDKVAGWISGNSIPENAKLAVVYFGFDRFNVEDSERAKLEAIVDAVRGGNIYIVGYSDYFGTEEYNLALSDKRAQAVKNYLMNLGAGESAQIQALGEAFAVQNGTKAEVAEDRKVIVVDGNAR</sequence>
<keyword evidence="5" id="KW-0732">Signal</keyword>
<dbReference type="InterPro" id="IPR006664">
    <property type="entry name" value="OMP_bac"/>
</dbReference>
<dbReference type="PROSITE" id="PS51123">
    <property type="entry name" value="OMPA_2"/>
    <property type="match status" value="1"/>
</dbReference>
<protein>
    <submittedName>
        <fullName evidence="7">OmpA family protein</fullName>
    </submittedName>
</protein>
<dbReference type="InterPro" id="IPR036737">
    <property type="entry name" value="OmpA-like_sf"/>
</dbReference>
<reference evidence="7" key="2">
    <citation type="journal article" date="2021" name="PeerJ">
        <title>Extensive microbial diversity within the chicken gut microbiome revealed by metagenomics and culture.</title>
        <authorList>
            <person name="Gilroy R."/>
            <person name="Ravi A."/>
            <person name="Getino M."/>
            <person name="Pursley I."/>
            <person name="Horton D.L."/>
            <person name="Alikhan N.F."/>
            <person name="Baker D."/>
            <person name="Gharbi K."/>
            <person name="Hall N."/>
            <person name="Watson M."/>
            <person name="Adriaenssens E.M."/>
            <person name="Foster-Nyarko E."/>
            <person name="Jarju S."/>
            <person name="Secka A."/>
            <person name="Antonio M."/>
            <person name="Oren A."/>
            <person name="Chaudhuri R.R."/>
            <person name="La Ragione R."/>
            <person name="Hildebrand F."/>
            <person name="Pallen M.J."/>
        </authorList>
    </citation>
    <scope>NUCLEOTIDE SEQUENCE</scope>
    <source>
        <strain evidence="7">10669</strain>
    </source>
</reference>
<dbReference type="Pfam" id="PF00691">
    <property type="entry name" value="OmpA"/>
    <property type="match status" value="1"/>
</dbReference>
<dbReference type="PRINTS" id="PR01021">
    <property type="entry name" value="OMPADOMAIN"/>
</dbReference>
<dbReference type="InterPro" id="IPR006665">
    <property type="entry name" value="OmpA-like"/>
</dbReference>
<dbReference type="EMBL" id="DVOG01000145">
    <property type="protein sequence ID" value="HIV04602.1"/>
    <property type="molecule type" value="Genomic_DNA"/>
</dbReference>
<dbReference type="CDD" id="cd07185">
    <property type="entry name" value="OmpA_C-like"/>
    <property type="match status" value="1"/>
</dbReference>
<dbReference type="Proteomes" id="UP000886812">
    <property type="component" value="Unassembled WGS sequence"/>
</dbReference>
<evidence type="ECO:0000259" key="6">
    <source>
        <dbReference type="PROSITE" id="PS51123"/>
    </source>
</evidence>
<evidence type="ECO:0000313" key="7">
    <source>
        <dbReference type="EMBL" id="HIV04602.1"/>
    </source>
</evidence>
<name>A0A9D1T1Y0_9BACT</name>
<evidence type="ECO:0000313" key="8">
    <source>
        <dbReference type="Proteomes" id="UP000886812"/>
    </source>
</evidence>
<comment type="caution">
    <text evidence="7">The sequence shown here is derived from an EMBL/GenBank/DDBJ whole genome shotgun (WGS) entry which is preliminary data.</text>
</comment>